<dbReference type="AlphaFoldDB" id="A0A2A2IFY9"/>
<evidence type="ECO:0000313" key="2">
    <source>
        <dbReference type="Proteomes" id="UP000218887"/>
    </source>
</evidence>
<sequence length="456" mass="54609">MNWNYSEVYERVRNKIEELGYVPNLTHFYSQSNFPSKRTMLVIFKKKFDKTYYEHFLGLGYIPYQLSYMINTYEDLTDVWGKYKDKHGHYPNSTICNNHDRLPSWQFVQKVCGDRFEEFTTEYSYNPRGIISKKYYDEACSLLIQECDSQNKVLNHTELSNNKNLHSVSWYIKHCPENNVKTCSDFLEYLGLKKQLNKDYATELIHLKHQSLGRNLMYDDFRNPKDGEVGLYIIRKYWGTLNNMLLDLSLPINQESMMPKKRTIDQLKQDIQKLCDDIYQREGRRNISLSDINECDDCLFSGTYNRYFKHEMNMTIGQYIESIGFYPNREGVGMIYEFDDGETTYSKFEYQVSSFLKDKNYEYERDVLYSTFIDDYDGHKDCDYTINHNGEIWYVEVAGMLDYSKVNRYKDDYIREKYKTGLTEKETMLKANNVNYTIIYPEDLKKPLDEVFYFLQ</sequence>
<reference evidence="1 2" key="1">
    <citation type="submission" date="2017-08" db="EMBL/GenBank/DDBJ databases">
        <title>Virgibacillus indicus sp. nov. and Virgibacillus profoundi sp. nov, two moderately halophilic bacteria isolated from marine sediment by using the Microfluidic Streak Plate.</title>
        <authorList>
            <person name="Xu B."/>
            <person name="Hu B."/>
            <person name="Wang J."/>
            <person name="Zhu Y."/>
            <person name="Huang L."/>
            <person name="Du W."/>
            <person name="Huang Y."/>
        </authorList>
    </citation>
    <scope>NUCLEOTIDE SEQUENCE [LARGE SCALE GENOMIC DNA]</scope>
    <source>
        <strain evidence="1 2">IO3-P3-H5</strain>
    </source>
</reference>
<name>A0A2A2IFY9_9BACI</name>
<proteinExistence type="predicted"/>
<dbReference type="Proteomes" id="UP000218887">
    <property type="component" value="Unassembled WGS sequence"/>
</dbReference>
<keyword evidence="2" id="KW-1185">Reference proteome</keyword>
<dbReference type="OrthoDB" id="10020021at2"/>
<accession>A0A2A2IFY9</accession>
<dbReference type="RefSeq" id="WP_095654756.1">
    <property type="nucleotide sequence ID" value="NZ_NPOA01000004.1"/>
</dbReference>
<evidence type="ECO:0000313" key="1">
    <source>
        <dbReference type="EMBL" id="PAV30154.1"/>
    </source>
</evidence>
<gene>
    <name evidence="1" type="ORF">CIL05_06720</name>
</gene>
<protein>
    <submittedName>
        <fullName evidence="1">Uncharacterized protein</fullName>
    </submittedName>
</protein>
<dbReference type="EMBL" id="NPOA01000004">
    <property type="protein sequence ID" value="PAV30154.1"/>
    <property type="molecule type" value="Genomic_DNA"/>
</dbReference>
<organism evidence="1 2">
    <name type="scientific">Virgibacillus profundi</name>
    <dbReference type="NCBI Taxonomy" id="2024555"/>
    <lineage>
        <taxon>Bacteria</taxon>
        <taxon>Bacillati</taxon>
        <taxon>Bacillota</taxon>
        <taxon>Bacilli</taxon>
        <taxon>Bacillales</taxon>
        <taxon>Bacillaceae</taxon>
        <taxon>Virgibacillus</taxon>
    </lineage>
</organism>
<comment type="caution">
    <text evidence="1">The sequence shown here is derived from an EMBL/GenBank/DDBJ whole genome shotgun (WGS) entry which is preliminary data.</text>
</comment>